<comment type="caution">
    <text evidence="2">The sequence shown here is derived from an EMBL/GenBank/DDBJ whole genome shotgun (WGS) entry which is preliminary data.</text>
</comment>
<dbReference type="Gene3D" id="3.30.420.10">
    <property type="entry name" value="Ribonuclease H-like superfamily/Ribonuclease H"/>
    <property type="match status" value="1"/>
</dbReference>
<dbReference type="InterPro" id="IPR052929">
    <property type="entry name" value="RNase_H-like_EbsB-rel"/>
</dbReference>
<dbReference type="InterPro" id="IPR036397">
    <property type="entry name" value="RNaseH_sf"/>
</dbReference>
<accession>A0AAW1XJU6</accession>
<name>A0AAW1XJU6_RUBAR</name>
<dbReference type="EMBL" id="JBEDUW010000003">
    <property type="protein sequence ID" value="KAK9937096.1"/>
    <property type="molecule type" value="Genomic_DNA"/>
</dbReference>
<dbReference type="Proteomes" id="UP001457282">
    <property type="component" value="Unassembled WGS sequence"/>
</dbReference>
<dbReference type="GO" id="GO:0003676">
    <property type="term" value="F:nucleic acid binding"/>
    <property type="evidence" value="ECO:0007669"/>
    <property type="project" value="InterPro"/>
</dbReference>
<gene>
    <name evidence="2" type="ORF">M0R45_013912</name>
</gene>
<sequence>MSEFHSAFSPLPNASITVCPLERWALPQFPFLKLNVDGAVNLHNGTRGLGAVLRNERGELLLAVCKGMFGHFSRKATEIYVAALGLQAIFYVGFHLDNIILEMDAQTVVHDLLSTNHDWSVEGALLEEVKTFFRFFNSVICTYTPRKCNRAAHVLARNALLFPAFQVWIEEGPQWLSDVLIADVNGSVA</sequence>
<keyword evidence="3" id="KW-1185">Reference proteome</keyword>
<dbReference type="AlphaFoldDB" id="A0AAW1XJU6"/>
<dbReference type="InterPro" id="IPR044730">
    <property type="entry name" value="RNase_H-like_dom_plant"/>
</dbReference>
<dbReference type="SUPFAM" id="SSF53098">
    <property type="entry name" value="Ribonuclease H-like"/>
    <property type="match status" value="1"/>
</dbReference>
<dbReference type="InterPro" id="IPR002156">
    <property type="entry name" value="RNaseH_domain"/>
</dbReference>
<reference evidence="2 3" key="1">
    <citation type="journal article" date="2023" name="G3 (Bethesda)">
        <title>A chromosome-length genome assembly and annotation of blackberry (Rubus argutus, cv. 'Hillquist').</title>
        <authorList>
            <person name="Bruna T."/>
            <person name="Aryal R."/>
            <person name="Dudchenko O."/>
            <person name="Sargent D.J."/>
            <person name="Mead D."/>
            <person name="Buti M."/>
            <person name="Cavallini A."/>
            <person name="Hytonen T."/>
            <person name="Andres J."/>
            <person name="Pham M."/>
            <person name="Weisz D."/>
            <person name="Mascagni F."/>
            <person name="Usai G."/>
            <person name="Natali L."/>
            <person name="Bassil N."/>
            <person name="Fernandez G.E."/>
            <person name="Lomsadze A."/>
            <person name="Armour M."/>
            <person name="Olukolu B."/>
            <person name="Poorten T."/>
            <person name="Britton C."/>
            <person name="Davik J."/>
            <person name="Ashrafi H."/>
            <person name="Aiden E.L."/>
            <person name="Borodovsky M."/>
            <person name="Worthington M."/>
        </authorList>
    </citation>
    <scope>NUCLEOTIDE SEQUENCE [LARGE SCALE GENOMIC DNA]</scope>
    <source>
        <strain evidence="2">PI 553951</strain>
    </source>
</reference>
<dbReference type="InterPro" id="IPR012337">
    <property type="entry name" value="RNaseH-like_sf"/>
</dbReference>
<protein>
    <recommendedName>
        <fullName evidence="1">RNase H type-1 domain-containing protein</fullName>
    </recommendedName>
</protein>
<proteinExistence type="predicted"/>
<dbReference type="Pfam" id="PF13456">
    <property type="entry name" value="RVT_3"/>
    <property type="match status" value="1"/>
</dbReference>
<dbReference type="PANTHER" id="PTHR47074">
    <property type="entry name" value="BNAC02G40300D PROTEIN"/>
    <property type="match status" value="1"/>
</dbReference>
<organism evidence="2 3">
    <name type="scientific">Rubus argutus</name>
    <name type="common">Southern blackberry</name>
    <dbReference type="NCBI Taxonomy" id="59490"/>
    <lineage>
        <taxon>Eukaryota</taxon>
        <taxon>Viridiplantae</taxon>
        <taxon>Streptophyta</taxon>
        <taxon>Embryophyta</taxon>
        <taxon>Tracheophyta</taxon>
        <taxon>Spermatophyta</taxon>
        <taxon>Magnoliopsida</taxon>
        <taxon>eudicotyledons</taxon>
        <taxon>Gunneridae</taxon>
        <taxon>Pentapetalae</taxon>
        <taxon>rosids</taxon>
        <taxon>fabids</taxon>
        <taxon>Rosales</taxon>
        <taxon>Rosaceae</taxon>
        <taxon>Rosoideae</taxon>
        <taxon>Rosoideae incertae sedis</taxon>
        <taxon>Rubus</taxon>
    </lineage>
</organism>
<feature type="domain" description="RNase H type-1" evidence="1">
    <location>
        <begin position="35"/>
        <end position="159"/>
    </location>
</feature>
<dbReference type="CDD" id="cd06222">
    <property type="entry name" value="RNase_H_like"/>
    <property type="match status" value="1"/>
</dbReference>
<dbReference type="PANTHER" id="PTHR47074:SF75">
    <property type="entry name" value="RNASE H TYPE-1 DOMAIN-CONTAINING PROTEIN"/>
    <property type="match status" value="1"/>
</dbReference>
<dbReference type="GO" id="GO:0004523">
    <property type="term" value="F:RNA-DNA hybrid ribonuclease activity"/>
    <property type="evidence" value="ECO:0007669"/>
    <property type="project" value="InterPro"/>
</dbReference>
<evidence type="ECO:0000259" key="1">
    <source>
        <dbReference type="Pfam" id="PF13456"/>
    </source>
</evidence>
<evidence type="ECO:0000313" key="3">
    <source>
        <dbReference type="Proteomes" id="UP001457282"/>
    </source>
</evidence>
<evidence type="ECO:0000313" key="2">
    <source>
        <dbReference type="EMBL" id="KAK9937096.1"/>
    </source>
</evidence>